<dbReference type="HOGENOM" id="CLU_1409291_0_0_1"/>
<reference evidence="3" key="2">
    <citation type="submission" date="2015-01" db="EMBL/GenBank/DDBJ databases">
        <title>Evolutionary Origins and Diversification of the Mycorrhizal Mutualists.</title>
        <authorList>
            <consortium name="DOE Joint Genome Institute"/>
            <consortium name="Mycorrhizal Genomics Consortium"/>
            <person name="Kohler A."/>
            <person name="Kuo A."/>
            <person name="Nagy L.G."/>
            <person name="Floudas D."/>
            <person name="Copeland A."/>
            <person name="Barry K.W."/>
            <person name="Cichocki N."/>
            <person name="Veneault-Fourrey C."/>
            <person name="LaButti K."/>
            <person name="Lindquist E.A."/>
            <person name="Lipzen A."/>
            <person name="Lundell T."/>
            <person name="Morin E."/>
            <person name="Murat C."/>
            <person name="Riley R."/>
            <person name="Ohm R."/>
            <person name="Sun H."/>
            <person name="Tunlid A."/>
            <person name="Henrissat B."/>
            <person name="Grigoriev I.V."/>
            <person name="Hibbett D.S."/>
            <person name="Martin F."/>
        </authorList>
    </citation>
    <scope>NUCLEOTIDE SEQUENCE [LARGE SCALE GENOMIC DNA]</scope>
    <source>
        <strain evidence="3">F 1598</strain>
    </source>
</reference>
<keyword evidence="3" id="KW-1185">Reference proteome</keyword>
<dbReference type="EMBL" id="KN833014">
    <property type="protein sequence ID" value="KIM78745.1"/>
    <property type="molecule type" value="Genomic_DNA"/>
</dbReference>
<evidence type="ECO:0000313" key="3">
    <source>
        <dbReference type="Proteomes" id="UP000054166"/>
    </source>
</evidence>
<reference evidence="2 3" key="1">
    <citation type="submission" date="2014-04" db="EMBL/GenBank/DDBJ databases">
        <authorList>
            <consortium name="DOE Joint Genome Institute"/>
            <person name="Kuo A."/>
            <person name="Tarkka M."/>
            <person name="Buscot F."/>
            <person name="Kohler A."/>
            <person name="Nagy L.G."/>
            <person name="Floudas D."/>
            <person name="Copeland A."/>
            <person name="Barry K.W."/>
            <person name="Cichocki N."/>
            <person name="Veneault-Fourrey C."/>
            <person name="LaButti K."/>
            <person name="Lindquist E.A."/>
            <person name="Lipzen A."/>
            <person name="Lundell T."/>
            <person name="Morin E."/>
            <person name="Murat C."/>
            <person name="Sun H."/>
            <person name="Tunlid A."/>
            <person name="Henrissat B."/>
            <person name="Grigoriev I.V."/>
            <person name="Hibbett D.S."/>
            <person name="Martin F."/>
            <person name="Nordberg H.P."/>
            <person name="Cantor M.N."/>
            <person name="Hua S.X."/>
        </authorList>
    </citation>
    <scope>NUCLEOTIDE SEQUENCE [LARGE SCALE GENOMIC DNA]</scope>
    <source>
        <strain evidence="2 3">F 1598</strain>
    </source>
</reference>
<feature type="region of interest" description="Disordered" evidence="1">
    <location>
        <begin position="1"/>
        <end position="72"/>
    </location>
</feature>
<accession>A0A0C3F1U7</accession>
<dbReference type="Proteomes" id="UP000054166">
    <property type="component" value="Unassembled WGS sequence"/>
</dbReference>
<gene>
    <name evidence="2" type="ORF">PILCRDRAFT_10963</name>
</gene>
<feature type="compositionally biased region" description="Basic and acidic residues" evidence="1">
    <location>
        <begin position="45"/>
        <end position="55"/>
    </location>
</feature>
<sequence length="193" mass="22024">MPTRSTTPTPAFALCKGKTRSADRFGVPTRVVESERKRRKRRKKQREEEKRERGQEQQGRTPVSPPPRLCHSPWSANRMPPAARALINNEDELVVACLQRVRARTLTPTCPQPRSATTTMFMTLSHRSRPHTHTRMCTCTCIHTHTNPTPFPASTPLRPCYLKSTNCHVIENHVTNERHSCSRCRTMLAKCCA</sequence>
<organism evidence="2 3">
    <name type="scientific">Piloderma croceum (strain F 1598)</name>
    <dbReference type="NCBI Taxonomy" id="765440"/>
    <lineage>
        <taxon>Eukaryota</taxon>
        <taxon>Fungi</taxon>
        <taxon>Dikarya</taxon>
        <taxon>Basidiomycota</taxon>
        <taxon>Agaricomycotina</taxon>
        <taxon>Agaricomycetes</taxon>
        <taxon>Agaricomycetidae</taxon>
        <taxon>Atheliales</taxon>
        <taxon>Atheliaceae</taxon>
        <taxon>Piloderma</taxon>
    </lineage>
</organism>
<evidence type="ECO:0000313" key="2">
    <source>
        <dbReference type="EMBL" id="KIM78745.1"/>
    </source>
</evidence>
<protein>
    <submittedName>
        <fullName evidence="2">Uncharacterized protein</fullName>
    </submittedName>
</protein>
<name>A0A0C3F1U7_PILCF</name>
<dbReference type="AlphaFoldDB" id="A0A0C3F1U7"/>
<dbReference type="InParanoid" id="A0A0C3F1U7"/>
<proteinExistence type="predicted"/>
<evidence type="ECO:0000256" key="1">
    <source>
        <dbReference type="SAM" id="MobiDB-lite"/>
    </source>
</evidence>